<evidence type="ECO:0000313" key="2">
    <source>
        <dbReference type="EMBL" id="RPB06883.1"/>
    </source>
</evidence>
<evidence type="ECO:0000259" key="1">
    <source>
        <dbReference type="Pfam" id="PF01636"/>
    </source>
</evidence>
<dbReference type="PANTHER" id="PTHR21310">
    <property type="entry name" value="AMINOGLYCOSIDE PHOSPHOTRANSFERASE-RELATED-RELATED"/>
    <property type="match status" value="1"/>
</dbReference>
<name>A0A3N4K8X2_9PEZI</name>
<feature type="non-terminal residue" evidence="2">
    <location>
        <position position="375"/>
    </location>
</feature>
<dbReference type="STRING" id="1392247.A0A3N4K8X2"/>
<dbReference type="InterPro" id="IPR051678">
    <property type="entry name" value="AGP_Transferase"/>
</dbReference>
<dbReference type="SUPFAM" id="SSF56112">
    <property type="entry name" value="Protein kinase-like (PK-like)"/>
    <property type="match status" value="1"/>
</dbReference>
<proteinExistence type="predicted"/>
<dbReference type="PANTHER" id="PTHR21310:SF51">
    <property type="entry name" value="AMINOGLYCOSIDE PHOSPHOTRANSFERASE DOMAIN-CONTAINING PROTEIN"/>
    <property type="match status" value="1"/>
</dbReference>
<reference evidence="2 3" key="1">
    <citation type="journal article" date="2018" name="Nat. Ecol. Evol.">
        <title>Pezizomycetes genomes reveal the molecular basis of ectomycorrhizal truffle lifestyle.</title>
        <authorList>
            <person name="Murat C."/>
            <person name="Payen T."/>
            <person name="Noel B."/>
            <person name="Kuo A."/>
            <person name="Morin E."/>
            <person name="Chen J."/>
            <person name="Kohler A."/>
            <person name="Krizsan K."/>
            <person name="Balestrini R."/>
            <person name="Da Silva C."/>
            <person name="Montanini B."/>
            <person name="Hainaut M."/>
            <person name="Levati E."/>
            <person name="Barry K.W."/>
            <person name="Belfiori B."/>
            <person name="Cichocki N."/>
            <person name="Clum A."/>
            <person name="Dockter R.B."/>
            <person name="Fauchery L."/>
            <person name="Guy J."/>
            <person name="Iotti M."/>
            <person name="Le Tacon F."/>
            <person name="Lindquist E.A."/>
            <person name="Lipzen A."/>
            <person name="Malagnac F."/>
            <person name="Mello A."/>
            <person name="Molinier V."/>
            <person name="Miyauchi S."/>
            <person name="Poulain J."/>
            <person name="Riccioni C."/>
            <person name="Rubini A."/>
            <person name="Sitrit Y."/>
            <person name="Splivallo R."/>
            <person name="Traeger S."/>
            <person name="Wang M."/>
            <person name="Zifcakova L."/>
            <person name="Wipf D."/>
            <person name="Zambonelli A."/>
            <person name="Paolocci F."/>
            <person name="Nowrousian M."/>
            <person name="Ottonello S."/>
            <person name="Baldrian P."/>
            <person name="Spatafora J.W."/>
            <person name="Henrissat B."/>
            <person name="Nagy L.G."/>
            <person name="Aury J.M."/>
            <person name="Wincker P."/>
            <person name="Grigoriev I.V."/>
            <person name="Bonfante P."/>
            <person name="Martin F.M."/>
        </authorList>
    </citation>
    <scope>NUCLEOTIDE SEQUENCE [LARGE SCALE GENOMIC DNA]</scope>
    <source>
        <strain evidence="2 3">CCBAS932</strain>
    </source>
</reference>
<dbReference type="OrthoDB" id="10003767at2759"/>
<keyword evidence="3" id="KW-1185">Reference proteome</keyword>
<dbReference type="InterPro" id="IPR002575">
    <property type="entry name" value="Aminoglycoside_PTrfase"/>
</dbReference>
<dbReference type="Proteomes" id="UP000277580">
    <property type="component" value="Unassembled WGS sequence"/>
</dbReference>
<feature type="domain" description="Aminoglycoside phosphotransferase" evidence="1">
    <location>
        <begin position="26"/>
        <end position="256"/>
    </location>
</feature>
<dbReference type="AlphaFoldDB" id="A0A3N4K8X2"/>
<accession>A0A3N4K8X2</accession>
<gene>
    <name evidence="2" type="ORF">P167DRAFT_456746</name>
</gene>
<feature type="non-terminal residue" evidence="2">
    <location>
        <position position="1"/>
    </location>
</feature>
<dbReference type="Gene3D" id="3.90.1200.10">
    <property type="match status" value="1"/>
</dbReference>
<dbReference type="InParanoid" id="A0A3N4K8X2"/>
<dbReference type="EMBL" id="ML119210">
    <property type="protein sequence ID" value="RPB06883.1"/>
    <property type="molecule type" value="Genomic_DNA"/>
</dbReference>
<evidence type="ECO:0000313" key="3">
    <source>
        <dbReference type="Proteomes" id="UP000277580"/>
    </source>
</evidence>
<dbReference type="InterPro" id="IPR011009">
    <property type="entry name" value="Kinase-like_dom_sf"/>
</dbReference>
<protein>
    <recommendedName>
        <fullName evidence="1">Aminoglycoside phosphotransferase domain-containing protein</fullName>
    </recommendedName>
</protein>
<dbReference type="Pfam" id="PF01636">
    <property type="entry name" value="APH"/>
    <property type="match status" value="1"/>
</dbReference>
<sequence length="375" mass="41943">TCTLVSPPLCGSFNLIHVLNFSDGVKWILRLPLETLEGSSTTARRLESEVMTMGFIRQNTTIPIPEVISFDPHTENEITSPYIIMPFDEGTPVCQIWWDECGPTPLEKRRHKILDTVADAMSQLTKFRFNKIGMLEFEVGSLSPKVGPINVLDQGVEMEQYATQEDTGAVFKHIGPFDSSQEYITSLHDSQEAPDDSYGVGMHRLLAMMIENLPLSSLIEGKESFGLTHPDFSGQNFLVSEDGTLTAIIDWDNVQTAPDCIGCCSYPAWLTRDWDPLMYGYGTPDTKWENSPEELEGYRNYYATKMTSLGSAKFTTKSHIHEAVCIAASNPLCMYHITDKIFHHMFPEEGIDDDYNPDTLDLGMITEALGGEGLE</sequence>
<organism evidence="2 3">
    <name type="scientific">Morchella conica CCBAS932</name>
    <dbReference type="NCBI Taxonomy" id="1392247"/>
    <lineage>
        <taxon>Eukaryota</taxon>
        <taxon>Fungi</taxon>
        <taxon>Dikarya</taxon>
        <taxon>Ascomycota</taxon>
        <taxon>Pezizomycotina</taxon>
        <taxon>Pezizomycetes</taxon>
        <taxon>Pezizales</taxon>
        <taxon>Morchellaceae</taxon>
        <taxon>Morchella</taxon>
    </lineage>
</organism>